<proteinExistence type="predicted"/>
<name>A0A1G7QTZ7_9BACT</name>
<protein>
    <recommendedName>
        <fullName evidence="3">Helix-hairpin-helix motif-containing protein</fullName>
    </recommendedName>
</protein>
<dbReference type="InterPro" id="IPR010994">
    <property type="entry name" value="RuvA_2-like"/>
</dbReference>
<dbReference type="STRING" id="659014.SAMN04487996_114152"/>
<dbReference type="OrthoDB" id="9766750at2"/>
<evidence type="ECO:0000313" key="2">
    <source>
        <dbReference type="Proteomes" id="UP000198748"/>
    </source>
</evidence>
<dbReference type="EMBL" id="FNAN01000014">
    <property type="protein sequence ID" value="SDG01992.1"/>
    <property type="molecule type" value="Genomic_DNA"/>
</dbReference>
<reference evidence="2" key="1">
    <citation type="submission" date="2016-10" db="EMBL/GenBank/DDBJ databases">
        <authorList>
            <person name="Varghese N."/>
            <person name="Submissions S."/>
        </authorList>
    </citation>
    <scope>NUCLEOTIDE SEQUENCE [LARGE SCALE GENOMIC DNA]</scope>
    <source>
        <strain evidence="2">DSM 25329</strain>
    </source>
</reference>
<accession>A0A1G7QTZ7</accession>
<dbReference type="AlphaFoldDB" id="A0A1G7QTZ7"/>
<evidence type="ECO:0000313" key="1">
    <source>
        <dbReference type="EMBL" id="SDG01992.1"/>
    </source>
</evidence>
<gene>
    <name evidence="1" type="ORF">SAMN04487996_114152</name>
</gene>
<dbReference type="SUPFAM" id="SSF47781">
    <property type="entry name" value="RuvA domain 2-like"/>
    <property type="match status" value="1"/>
</dbReference>
<evidence type="ECO:0008006" key="3">
    <source>
        <dbReference type="Google" id="ProtNLM"/>
    </source>
</evidence>
<dbReference type="Proteomes" id="UP000198748">
    <property type="component" value="Unassembled WGS sequence"/>
</dbReference>
<sequence>MLRSMKITYAFDLQGFPVGYFLWVTALLCIYIHPVSLAQAPPRSEIDINTFIAELFPIPPDDSEELYEALLQLYASPLDLNAATPDDLSATFILSEQQLRSFFEYRSKAGALLSLYELQAIPGFDIYTIRRLLPFVTISTKAVSMREALKNPGQHFLMFRSGKLMERQKGFAPLDSNSNAVTRYQGPRFNGYVRYRNARSGAYSFGITLEKDSGEEIWQWNARRQIFGIDYTSFHAQIINRGRLKNLIIGDFQMQAGQGMVTGAGFSLGKGSEVIRTVYRSTTGLKPYTSATEANFFRGIAATLSITSRTELTILVSNTKRDATQDTDSIHATITTSLPITGYHRTPSEIDKHNVLRELNAGLHLLHKMASQKGQVGVIMLHTGYDSFIQKRDLAYNRYEFSGKQNLIAGLHGDYHWQNVHFIGESAISKSGGTGAIGGLIASIGKKFDVSVMARHYARNFHTFYGNPISEATRPVNERAAYAGVRWSPSRRWQWSAYFDYFRFPWLKFQVDKPSRGFDYFLHLLWKPSKRLNAYVLFHEKHKQTNDPSASESDPSLIWSIKRTAMLNVDYEIPLKCAFRTRLQYGGLKNEHSEGSNGFTVAQDVTWHFSKLEFSGRAAFFKTDDYDSRQYVYEKDMLYAFSIPAYYNTGIRHYLMLRYTVSKQLKVWLRWSQTRYSDIEKISSGLNEINGNKRSEAKLQVMYQF</sequence>
<keyword evidence="2" id="KW-1185">Reference proteome</keyword>
<organism evidence="1 2">
    <name type="scientific">Dyadobacter soli</name>
    <dbReference type="NCBI Taxonomy" id="659014"/>
    <lineage>
        <taxon>Bacteria</taxon>
        <taxon>Pseudomonadati</taxon>
        <taxon>Bacteroidota</taxon>
        <taxon>Cytophagia</taxon>
        <taxon>Cytophagales</taxon>
        <taxon>Spirosomataceae</taxon>
        <taxon>Dyadobacter</taxon>
    </lineage>
</organism>